<dbReference type="EMBL" id="CP003985">
    <property type="protein sequence ID" value="AGF78225.1"/>
    <property type="molecule type" value="Genomic_DNA"/>
</dbReference>
<dbReference type="eggNOG" id="COG2820">
    <property type="taxonomic scope" value="Bacteria"/>
</dbReference>
<accession>M1PET6</accession>
<dbReference type="SUPFAM" id="SSF53167">
    <property type="entry name" value="Purine and uridine phosphorylases"/>
    <property type="match status" value="1"/>
</dbReference>
<reference evidence="3" key="1">
    <citation type="journal article" date="2013" name="Stand. Genomic Sci.">
        <title>Complete genome sequence of Desulfocapsa sulfexigens, a marine deltaproteobacterium specialized in disproportionating inorganic sulfur compounds.</title>
        <authorList>
            <person name="Finster K.W."/>
            <person name="Kjeldsen K.U."/>
            <person name="Kube M."/>
            <person name="Reinhardt R."/>
            <person name="Mussmann M."/>
            <person name="Amann R."/>
            <person name="Schreiber L."/>
        </authorList>
    </citation>
    <scope>NUCLEOTIDE SEQUENCE [LARGE SCALE GENOMIC DNA]</scope>
    <source>
        <strain evidence="3">DSM 10523 / SB164P1</strain>
    </source>
</reference>
<evidence type="ECO:0000313" key="2">
    <source>
        <dbReference type="EMBL" id="AGF78225.1"/>
    </source>
</evidence>
<dbReference type="OrthoDB" id="7945729at2"/>
<dbReference type="InterPro" id="IPR000845">
    <property type="entry name" value="Nucleoside_phosphorylase_d"/>
</dbReference>
<dbReference type="Gene3D" id="3.40.50.1580">
    <property type="entry name" value="Nucleoside phosphorylase domain"/>
    <property type="match status" value="1"/>
</dbReference>
<dbReference type="GO" id="GO:0005829">
    <property type="term" value="C:cytosol"/>
    <property type="evidence" value="ECO:0007669"/>
    <property type="project" value="TreeGrafter"/>
</dbReference>
<dbReference type="Pfam" id="PF01048">
    <property type="entry name" value="PNP_UDP_1"/>
    <property type="match status" value="1"/>
</dbReference>
<dbReference type="AlphaFoldDB" id="M1PET6"/>
<gene>
    <name evidence="2" type="ordered locus">UWK_01667</name>
</gene>
<organism evidence="2 3">
    <name type="scientific">Desulfocapsa sulfexigens (strain DSM 10523 / SB164P1)</name>
    <dbReference type="NCBI Taxonomy" id="1167006"/>
    <lineage>
        <taxon>Bacteria</taxon>
        <taxon>Pseudomonadati</taxon>
        <taxon>Thermodesulfobacteriota</taxon>
        <taxon>Desulfobulbia</taxon>
        <taxon>Desulfobulbales</taxon>
        <taxon>Desulfocapsaceae</taxon>
        <taxon>Desulfocapsa</taxon>
    </lineage>
</organism>
<dbReference type="InterPro" id="IPR035994">
    <property type="entry name" value="Nucleoside_phosphorylase_sf"/>
</dbReference>
<proteinExistence type="predicted"/>
<dbReference type="RefSeq" id="WP_015403916.1">
    <property type="nucleotide sequence ID" value="NC_020304.1"/>
</dbReference>
<dbReference type="Proteomes" id="UP000011721">
    <property type="component" value="Chromosome"/>
</dbReference>
<keyword evidence="3" id="KW-1185">Reference proteome</keyword>
<dbReference type="GO" id="GO:0003824">
    <property type="term" value="F:catalytic activity"/>
    <property type="evidence" value="ECO:0007669"/>
    <property type="project" value="InterPro"/>
</dbReference>
<feature type="domain" description="Nucleoside phosphorylase" evidence="1">
    <location>
        <begin position="47"/>
        <end position="204"/>
    </location>
</feature>
<sequence length="242" mass="26663">MEDDIIIHPSRAVREKTIPRCGLLFVNPTEARVALQTLIDRGGDQRFLFHSGLVVSPDNDFFVAGPAVGAPMAVMVLEKLIALGACKVVMAGWCGALRPDMCVGDTVLGGAAYSGEGTSQYYTNDNVSDPSQRYITTMKSVFDLRDTVSFWSTDAPYRESKKMLQQLAQKFNVGAVDMEYSALCAVANFRKIDFASLFLVSDELWQDDWRPGFGGKVFKRKSKAQIKQLLNVIVAISGFKEA</sequence>
<dbReference type="KEGG" id="dsf:UWK_01667"/>
<evidence type="ECO:0000259" key="1">
    <source>
        <dbReference type="Pfam" id="PF01048"/>
    </source>
</evidence>
<dbReference type="CDD" id="cd09007">
    <property type="entry name" value="NP-I_spr0068"/>
    <property type="match status" value="1"/>
</dbReference>
<dbReference type="PANTHER" id="PTHR43691:SF6">
    <property type="entry name" value="AMP NUCLEOSIDASE"/>
    <property type="match status" value="1"/>
</dbReference>
<evidence type="ECO:0000313" key="3">
    <source>
        <dbReference type="Proteomes" id="UP000011721"/>
    </source>
</evidence>
<dbReference type="HOGENOM" id="CLU_068457_1_0_7"/>
<dbReference type="GO" id="GO:0009116">
    <property type="term" value="P:nucleoside metabolic process"/>
    <property type="evidence" value="ECO:0007669"/>
    <property type="project" value="InterPro"/>
</dbReference>
<protein>
    <submittedName>
        <fullName evidence="2">Uridine phosphorylase</fullName>
    </submittedName>
</protein>
<dbReference type="STRING" id="1167006.UWK_01667"/>
<name>M1PET6_DESSD</name>
<dbReference type="PANTHER" id="PTHR43691">
    <property type="entry name" value="URIDINE PHOSPHORYLASE"/>
    <property type="match status" value="1"/>
</dbReference>